<reference evidence="1" key="1">
    <citation type="submission" date="2018-02" db="EMBL/GenBank/DDBJ databases">
        <title>Rhizophora mucronata_Transcriptome.</title>
        <authorList>
            <person name="Meera S.P."/>
            <person name="Sreeshan A."/>
            <person name="Augustine A."/>
        </authorList>
    </citation>
    <scope>NUCLEOTIDE SEQUENCE</scope>
    <source>
        <tissue evidence="1">Leaf</tissue>
    </source>
</reference>
<evidence type="ECO:0000313" key="1">
    <source>
        <dbReference type="EMBL" id="MBX52330.1"/>
    </source>
</evidence>
<dbReference type="EMBL" id="GGEC01071846">
    <property type="protein sequence ID" value="MBX52330.1"/>
    <property type="molecule type" value="Transcribed_RNA"/>
</dbReference>
<name>A0A2P2PC55_RHIMU</name>
<sequence length="15" mass="1867">MDYLFQFNSSRAQIF</sequence>
<organism evidence="1">
    <name type="scientific">Rhizophora mucronata</name>
    <name type="common">Asiatic mangrove</name>
    <dbReference type="NCBI Taxonomy" id="61149"/>
    <lineage>
        <taxon>Eukaryota</taxon>
        <taxon>Viridiplantae</taxon>
        <taxon>Streptophyta</taxon>
        <taxon>Embryophyta</taxon>
        <taxon>Tracheophyta</taxon>
        <taxon>Spermatophyta</taxon>
        <taxon>Magnoliopsida</taxon>
        <taxon>eudicotyledons</taxon>
        <taxon>Gunneridae</taxon>
        <taxon>Pentapetalae</taxon>
        <taxon>rosids</taxon>
        <taxon>fabids</taxon>
        <taxon>Malpighiales</taxon>
        <taxon>Rhizophoraceae</taxon>
        <taxon>Rhizophora</taxon>
    </lineage>
</organism>
<protein>
    <submittedName>
        <fullName evidence="1">Uncharacterized protein</fullName>
    </submittedName>
</protein>
<proteinExistence type="predicted"/>
<accession>A0A2P2PC55</accession>